<dbReference type="Pfam" id="PF02211">
    <property type="entry name" value="NHase_beta_C"/>
    <property type="match status" value="1"/>
</dbReference>
<evidence type="ECO:0000259" key="8">
    <source>
        <dbReference type="Pfam" id="PF21006"/>
    </source>
</evidence>
<dbReference type="Gene3D" id="2.30.30.50">
    <property type="match status" value="1"/>
</dbReference>
<keyword evidence="3 5" id="KW-0456">Lyase</keyword>
<dbReference type="AlphaFoldDB" id="A0A1M7UV91"/>
<dbReference type="NCBIfam" id="TIGR03888">
    <property type="entry name" value="nitrile_beta"/>
    <property type="match status" value="1"/>
</dbReference>
<dbReference type="InterPro" id="IPR049054">
    <property type="entry name" value="CN_hydtase_beta-like_N"/>
</dbReference>
<evidence type="ECO:0000256" key="4">
    <source>
        <dbReference type="ARBA" id="ARBA00044877"/>
    </source>
</evidence>
<dbReference type="EC" id="4.2.1.84" evidence="5"/>
<comment type="catalytic activity">
    <reaction evidence="4 5">
        <text>an aliphatic primary amide = an aliphatic nitrile + H2O</text>
        <dbReference type="Rhea" id="RHEA:12673"/>
        <dbReference type="ChEBI" id="CHEBI:15377"/>
        <dbReference type="ChEBI" id="CHEBI:65285"/>
        <dbReference type="ChEBI" id="CHEBI:80291"/>
        <dbReference type="EC" id="4.2.1.84"/>
    </reaction>
</comment>
<dbReference type="Pfam" id="PF21006">
    <property type="entry name" value="NHase_beta_N"/>
    <property type="match status" value="1"/>
</dbReference>
<evidence type="ECO:0000256" key="2">
    <source>
        <dbReference type="ARBA" id="ARBA00009098"/>
    </source>
</evidence>
<dbReference type="SUPFAM" id="SSF50090">
    <property type="entry name" value="Electron transport accessory proteins"/>
    <property type="match status" value="1"/>
</dbReference>
<sequence length="219" mass="24410">MNGVHDMGGMDGFGKVEPEPNEPPFHEKWEGRVLAMVRAMGAAGAFNIDTSRFYRESLPPHVYLASSYYRKWLLGLEDNLVDKGYVTASELSAGHAEGTAKPVKNGKFGLEKVEKSLVRGHFERQAPAPAKFRIGDRVRAKNMHPATHTRLPRYTRGHVGVIDRILGCQVFPDSAAMELGENPQWLYNVVFDSIELWGPDADPTVKISIDAFEPYLELA</sequence>
<evidence type="ECO:0000256" key="6">
    <source>
        <dbReference type="SAM" id="MobiDB-lite"/>
    </source>
</evidence>
<gene>
    <name evidence="9" type="ORF">SAMN05444170_6856</name>
</gene>
<organism evidence="9 10">
    <name type="scientific">Bradyrhizobium erythrophlei</name>
    <dbReference type="NCBI Taxonomy" id="1437360"/>
    <lineage>
        <taxon>Bacteria</taxon>
        <taxon>Pseudomonadati</taxon>
        <taxon>Pseudomonadota</taxon>
        <taxon>Alphaproteobacteria</taxon>
        <taxon>Hyphomicrobiales</taxon>
        <taxon>Nitrobacteraceae</taxon>
        <taxon>Bradyrhizobium</taxon>
    </lineage>
</organism>
<dbReference type="Gene3D" id="1.10.472.20">
    <property type="entry name" value="Nitrile hydratase, beta subunit"/>
    <property type="match status" value="1"/>
</dbReference>
<feature type="region of interest" description="Disordered" evidence="6">
    <location>
        <begin position="1"/>
        <end position="25"/>
    </location>
</feature>
<dbReference type="RefSeq" id="WP_072824834.1">
    <property type="nucleotide sequence ID" value="NZ_LT670849.1"/>
</dbReference>
<dbReference type="InterPro" id="IPR042262">
    <property type="entry name" value="CN_hydtase_beta_C"/>
</dbReference>
<evidence type="ECO:0000313" key="10">
    <source>
        <dbReference type="Proteomes" id="UP000184096"/>
    </source>
</evidence>
<evidence type="ECO:0000256" key="1">
    <source>
        <dbReference type="ARBA" id="ARBA00004042"/>
    </source>
</evidence>
<feature type="domain" description="Nitrile hydratase beta subunit-like N-terminal" evidence="8">
    <location>
        <begin position="1"/>
        <end position="104"/>
    </location>
</feature>
<accession>A0A1M7UV91</accession>
<comment type="function">
    <text evidence="1 5">NHase catalyzes the hydration of various nitrile compounds to the corresponding amides.</text>
</comment>
<dbReference type="PIRSF" id="PIRSF001427">
    <property type="entry name" value="NHase_beta"/>
    <property type="match status" value="1"/>
</dbReference>
<reference evidence="10" key="1">
    <citation type="submission" date="2016-11" db="EMBL/GenBank/DDBJ databases">
        <authorList>
            <person name="Varghese N."/>
            <person name="Submissions S."/>
        </authorList>
    </citation>
    <scope>NUCLEOTIDE SEQUENCE [LARGE SCALE GENOMIC DNA]</scope>
    <source>
        <strain evidence="10">GAS401</strain>
    </source>
</reference>
<comment type="similarity">
    <text evidence="2 5">Belongs to the nitrile hydratase subunit beta family.</text>
</comment>
<evidence type="ECO:0000256" key="3">
    <source>
        <dbReference type="ARBA" id="ARBA00023239"/>
    </source>
</evidence>
<feature type="compositionally biased region" description="Basic and acidic residues" evidence="6">
    <location>
        <begin position="14"/>
        <end position="25"/>
    </location>
</feature>
<dbReference type="GO" id="GO:0018822">
    <property type="term" value="F:nitrile hydratase activity"/>
    <property type="evidence" value="ECO:0007669"/>
    <property type="project" value="UniProtKB-EC"/>
</dbReference>
<evidence type="ECO:0000313" key="9">
    <source>
        <dbReference type="EMBL" id="SHN86837.1"/>
    </source>
</evidence>
<evidence type="ECO:0000256" key="5">
    <source>
        <dbReference type="PIRNR" id="PIRNR001427"/>
    </source>
</evidence>
<dbReference type="EMBL" id="LT670849">
    <property type="protein sequence ID" value="SHN86837.1"/>
    <property type="molecule type" value="Genomic_DNA"/>
</dbReference>
<dbReference type="GO" id="GO:0046914">
    <property type="term" value="F:transition metal ion binding"/>
    <property type="evidence" value="ECO:0007669"/>
    <property type="project" value="InterPro"/>
</dbReference>
<dbReference type="InterPro" id="IPR003168">
    <property type="entry name" value="Nitrile_hydratase_bsu"/>
</dbReference>
<protein>
    <recommendedName>
        <fullName evidence="5">Nitrile hydratase subunit beta</fullName>
        <shortName evidence="5">NHase</shortName>
        <ecNumber evidence="5">4.2.1.84</ecNumber>
    </recommendedName>
</protein>
<proteinExistence type="inferred from homology"/>
<name>A0A1M7UV91_9BRAD</name>
<keyword evidence="10" id="KW-1185">Reference proteome</keyword>
<dbReference type="InterPro" id="IPR024690">
    <property type="entry name" value="CN_hydtase_beta_dom_C"/>
</dbReference>
<dbReference type="Proteomes" id="UP000184096">
    <property type="component" value="Chromosome I"/>
</dbReference>
<dbReference type="OrthoDB" id="3478924at2"/>
<dbReference type="InterPro" id="IPR008990">
    <property type="entry name" value="Elect_transpt_acc-like_dom_sf"/>
</dbReference>
<feature type="domain" description="Nitrile hydratase beta subunit" evidence="7">
    <location>
        <begin position="123"/>
        <end position="217"/>
    </location>
</feature>
<evidence type="ECO:0000259" key="7">
    <source>
        <dbReference type="Pfam" id="PF02211"/>
    </source>
</evidence>